<dbReference type="InterPro" id="IPR050567">
    <property type="entry name" value="Mitochondrial_Carrier"/>
</dbReference>
<proteinExistence type="inferred from homology"/>
<keyword evidence="5" id="KW-0677">Repeat</keyword>
<organism evidence="12 13">
    <name type="scientific">Caulochytrium protostelioides</name>
    <dbReference type="NCBI Taxonomy" id="1555241"/>
    <lineage>
        <taxon>Eukaryota</taxon>
        <taxon>Fungi</taxon>
        <taxon>Fungi incertae sedis</taxon>
        <taxon>Chytridiomycota</taxon>
        <taxon>Chytridiomycota incertae sedis</taxon>
        <taxon>Chytridiomycetes</taxon>
        <taxon>Caulochytriales</taxon>
        <taxon>Caulochytriaceae</taxon>
        <taxon>Caulochytrium</taxon>
    </lineage>
</organism>
<dbReference type="GO" id="GO:1902603">
    <property type="term" value="P:carnitine transmembrane transport"/>
    <property type="evidence" value="ECO:0007669"/>
    <property type="project" value="TreeGrafter"/>
</dbReference>
<dbReference type="AlphaFoldDB" id="A0A4P9X9C9"/>
<dbReference type="GO" id="GO:0006839">
    <property type="term" value="P:mitochondrial transport"/>
    <property type="evidence" value="ECO:0007669"/>
    <property type="project" value="TreeGrafter"/>
</dbReference>
<accession>A0A4P9X9C9</accession>
<evidence type="ECO:0008006" key="14">
    <source>
        <dbReference type="Google" id="ProtNLM"/>
    </source>
</evidence>
<evidence type="ECO:0000313" key="12">
    <source>
        <dbReference type="EMBL" id="RKP01944.1"/>
    </source>
</evidence>
<dbReference type="SUPFAM" id="SSF103506">
    <property type="entry name" value="Mitochondrial carrier"/>
    <property type="match status" value="1"/>
</dbReference>
<dbReference type="PANTHER" id="PTHR45624">
    <property type="entry name" value="MITOCHONDRIAL BASIC AMINO ACIDS TRANSPORTER-RELATED"/>
    <property type="match status" value="1"/>
</dbReference>
<gene>
    <name evidence="12" type="ORF">CXG81DRAFT_7307</name>
</gene>
<feature type="non-terminal residue" evidence="12">
    <location>
        <position position="1"/>
    </location>
</feature>
<keyword evidence="8 9" id="KW-0472">Membrane</keyword>
<protein>
    <recommendedName>
        <fullName evidence="14">Mitochondrial carrier</fullName>
    </recommendedName>
</protein>
<comment type="similarity">
    <text evidence="2 10">Belongs to the mitochondrial carrier (TC 2.A.29) family.</text>
</comment>
<dbReference type="GO" id="GO:0015227">
    <property type="term" value="F:O-acyl-L-carnitine transmembrane transporter activity"/>
    <property type="evidence" value="ECO:0007669"/>
    <property type="project" value="TreeGrafter"/>
</dbReference>
<name>A0A4P9X9C9_9FUNG</name>
<sequence length="325" mass="34428">KTTVKSLLSGAVGGALIVAASSPFDIVKVRLQTFYRPTPADVIPNAAATATAAAAEIWRHDGFTGFYRGAVPVLAGIVPIMALTMASYRAALTAIDPTPPDAAAIAIPPLYHGYAGFLATLPVTLVVAPAERVKILLQIQRGATSPPLGAVLRTLWMPPPQPSRTPARSPLATWLDVARFGGRGFGWTLARDGIGNFCYFATYEAMRTRLIPPPPPPPASTREGAPEPLGQRMRREGFGILMSGALAGIACWTVCLPFDTIKSRVQTSLARDPTDVALARVLQQLRAEGSVLKGLYRGLTPTLLRAFPASAAFFLGMETAKTGLD</sequence>
<evidence type="ECO:0000313" key="13">
    <source>
        <dbReference type="Proteomes" id="UP000274922"/>
    </source>
</evidence>
<dbReference type="Pfam" id="PF00153">
    <property type="entry name" value="Mito_carr"/>
    <property type="match status" value="2"/>
</dbReference>
<dbReference type="InterPro" id="IPR018108">
    <property type="entry name" value="MCP_transmembrane"/>
</dbReference>
<dbReference type="Proteomes" id="UP000274922">
    <property type="component" value="Unassembled WGS sequence"/>
</dbReference>
<feature type="repeat" description="Solcar" evidence="9">
    <location>
        <begin position="235"/>
        <end position="323"/>
    </location>
</feature>
<evidence type="ECO:0000256" key="8">
    <source>
        <dbReference type="ARBA" id="ARBA00023136"/>
    </source>
</evidence>
<evidence type="ECO:0000256" key="11">
    <source>
        <dbReference type="SAM" id="Phobius"/>
    </source>
</evidence>
<keyword evidence="3 10" id="KW-0813">Transport</keyword>
<keyword evidence="7" id="KW-0496">Mitochondrion</keyword>
<feature type="non-terminal residue" evidence="12">
    <location>
        <position position="325"/>
    </location>
</feature>
<evidence type="ECO:0000256" key="1">
    <source>
        <dbReference type="ARBA" id="ARBA00004225"/>
    </source>
</evidence>
<comment type="subcellular location">
    <subcellularLocation>
        <location evidence="1">Mitochondrion membrane</location>
        <topology evidence="1">Multi-pass membrane protein</topology>
    </subcellularLocation>
</comment>
<evidence type="ECO:0000256" key="10">
    <source>
        <dbReference type="RuleBase" id="RU000488"/>
    </source>
</evidence>
<evidence type="ECO:0000256" key="6">
    <source>
        <dbReference type="ARBA" id="ARBA00022989"/>
    </source>
</evidence>
<dbReference type="OrthoDB" id="14252at2759"/>
<evidence type="ECO:0000256" key="7">
    <source>
        <dbReference type="ARBA" id="ARBA00023128"/>
    </source>
</evidence>
<evidence type="ECO:0000256" key="3">
    <source>
        <dbReference type="ARBA" id="ARBA00022448"/>
    </source>
</evidence>
<evidence type="ECO:0000256" key="4">
    <source>
        <dbReference type="ARBA" id="ARBA00022692"/>
    </source>
</evidence>
<evidence type="ECO:0000256" key="5">
    <source>
        <dbReference type="ARBA" id="ARBA00022737"/>
    </source>
</evidence>
<dbReference type="Gene3D" id="1.50.40.10">
    <property type="entry name" value="Mitochondrial carrier domain"/>
    <property type="match status" value="1"/>
</dbReference>
<keyword evidence="13" id="KW-1185">Reference proteome</keyword>
<dbReference type="EMBL" id="ML014156">
    <property type="protein sequence ID" value="RKP01944.1"/>
    <property type="molecule type" value="Genomic_DNA"/>
</dbReference>
<keyword evidence="6 11" id="KW-1133">Transmembrane helix</keyword>
<dbReference type="PROSITE" id="PS50920">
    <property type="entry name" value="SOLCAR"/>
    <property type="match status" value="2"/>
</dbReference>
<dbReference type="InterPro" id="IPR023395">
    <property type="entry name" value="MCP_dom_sf"/>
</dbReference>
<keyword evidence="4 9" id="KW-0812">Transmembrane</keyword>
<feature type="repeat" description="Solcar" evidence="9">
    <location>
        <begin position="1"/>
        <end position="94"/>
    </location>
</feature>
<evidence type="ECO:0000256" key="2">
    <source>
        <dbReference type="ARBA" id="ARBA00006375"/>
    </source>
</evidence>
<dbReference type="PANTHER" id="PTHR45624:SF4">
    <property type="entry name" value="CONGESTED-LIKE TRACHEA PROTEIN-RELATED"/>
    <property type="match status" value="1"/>
</dbReference>
<dbReference type="STRING" id="1555241.A0A4P9X9C9"/>
<dbReference type="GO" id="GO:0031966">
    <property type="term" value="C:mitochondrial membrane"/>
    <property type="evidence" value="ECO:0007669"/>
    <property type="project" value="UniProtKB-SubCell"/>
</dbReference>
<reference evidence="13" key="1">
    <citation type="journal article" date="2018" name="Nat. Microbiol.">
        <title>Leveraging single-cell genomics to expand the fungal tree of life.</title>
        <authorList>
            <person name="Ahrendt S.R."/>
            <person name="Quandt C.A."/>
            <person name="Ciobanu D."/>
            <person name="Clum A."/>
            <person name="Salamov A."/>
            <person name="Andreopoulos B."/>
            <person name="Cheng J.F."/>
            <person name="Woyke T."/>
            <person name="Pelin A."/>
            <person name="Henrissat B."/>
            <person name="Reynolds N.K."/>
            <person name="Benny G.L."/>
            <person name="Smith M.E."/>
            <person name="James T.Y."/>
            <person name="Grigoriev I.V."/>
        </authorList>
    </citation>
    <scope>NUCLEOTIDE SEQUENCE [LARGE SCALE GENOMIC DNA]</scope>
    <source>
        <strain evidence="13">ATCC 52028</strain>
    </source>
</reference>
<evidence type="ECO:0000256" key="9">
    <source>
        <dbReference type="PROSITE-ProRule" id="PRU00282"/>
    </source>
</evidence>
<feature type="transmembrane region" description="Helical" evidence="11">
    <location>
        <begin position="238"/>
        <end position="258"/>
    </location>
</feature>